<dbReference type="GO" id="GO:0008168">
    <property type="term" value="F:methyltransferase activity"/>
    <property type="evidence" value="ECO:0007669"/>
    <property type="project" value="UniProtKB-KW"/>
</dbReference>
<keyword evidence="1" id="KW-0489">Methyltransferase</keyword>
<dbReference type="InterPro" id="IPR029063">
    <property type="entry name" value="SAM-dependent_MTases_sf"/>
</dbReference>
<name>A0A1J4TN06_9BACT</name>
<dbReference type="STRING" id="1805209.AUJ73_04455"/>
<sequence length="460" mass="53150">MKINNVASSYRDPSGFVFKINKRILRQVNFNYRENYDFLMRSGLYNRLISNSLLVPHKEVTISQSQQAAYKILEPCLIPFISYPYEWCFSQLKDAALLTLQIQKISLSYNMSLKDASSFNIQFMSGKPIFIDTLSFEKYEEGKPWIAYRQFCEQFLAPLALSAYSDIRLIKLLQTHINGVPLDLAVKLLPLTSRLKLSLLLNIFLHARSYRSLTDKSLDKEKIRSFRKNSLLGLIESLEDGVKSLHIKRNKTVWSHYYTDKTCLNYNKKSLGEKKSIVNKYLSVLHPESLWDIGSNTGIFSRISEKIGIPTISIDNDPSVVEQNYLMTKQNGERNLLPLCIDIMNPTPAIGWGNKERDSFLSRPLPDTILALAIIHHLAISNNLSISKLSQFFAHLCSSLIIEFVPKEDKKVRLLLKNRADIFDDYNESKFEKEFSRFFTINQKSKIPESERVLYLMIKK</sequence>
<dbReference type="Proteomes" id="UP000183120">
    <property type="component" value="Unassembled WGS sequence"/>
</dbReference>
<proteinExistence type="predicted"/>
<dbReference type="AlphaFoldDB" id="A0A1J4TN06"/>
<dbReference type="GO" id="GO:0032259">
    <property type="term" value="P:methylation"/>
    <property type="evidence" value="ECO:0007669"/>
    <property type="project" value="UniProtKB-KW"/>
</dbReference>
<dbReference type="SUPFAM" id="SSF53335">
    <property type="entry name" value="S-adenosyl-L-methionine-dependent methyltransferases"/>
    <property type="match status" value="1"/>
</dbReference>
<reference evidence="1 2" key="1">
    <citation type="journal article" date="2016" name="Environ. Microbiol.">
        <title>Genomic resolution of a cold subsurface aquifer community provides metabolic insights for novel microbes adapted to high CO concentrations.</title>
        <authorList>
            <person name="Probst A.J."/>
            <person name="Castelle C.J."/>
            <person name="Singh A."/>
            <person name="Brown C.T."/>
            <person name="Anantharaman K."/>
            <person name="Sharon I."/>
            <person name="Hug L.A."/>
            <person name="Burstein D."/>
            <person name="Emerson J.B."/>
            <person name="Thomas B.C."/>
            <person name="Banfield J.F."/>
        </authorList>
    </citation>
    <scope>NUCLEOTIDE SEQUENCE [LARGE SCALE GENOMIC DNA]</scope>
    <source>
        <strain evidence="1">CG1_02_37_22</strain>
    </source>
</reference>
<gene>
    <name evidence="1" type="ORF">AUJ73_04455</name>
</gene>
<keyword evidence="1" id="KW-0808">Transferase</keyword>
<comment type="caution">
    <text evidence="1">The sequence shown here is derived from an EMBL/GenBank/DDBJ whole genome shotgun (WGS) entry which is preliminary data.</text>
</comment>
<dbReference type="EMBL" id="MNUY01000070">
    <property type="protein sequence ID" value="OIO13048.1"/>
    <property type="molecule type" value="Genomic_DNA"/>
</dbReference>
<dbReference type="Gene3D" id="3.40.50.150">
    <property type="entry name" value="Vaccinia Virus protein VP39"/>
    <property type="match status" value="1"/>
</dbReference>
<evidence type="ECO:0000313" key="1">
    <source>
        <dbReference type="EMBL" id="OIO13048.1"/>
    </source>
</evidence>
<organism evidence="1 2">
    <name type="scientific">Candidatus Gottesmanbacteria bacterium CG1_02_37_22</name>
    <dbReference type="NCBI Taxonomy" id="1805209"/>
    <lineage>
        <taxon>Bacteria</taxon>
        <taxon>Candidatus Gottesmaniibacteriota</taxon>
    </lineage>
</organism>
<evidence type="ECO:0000313" key="2">
    <source>
        <dbReference type="Proteomes" id="UP000183120"/>
    </source>
</evidence>
<accession>A0A1J4TN06</accession>
<protein>
    <submittedName>
        <fullName evidence="1">SAM-dependent methyltransferase</fullName>
    </submittedName>
</protein>